<protein>
    <submittedName>
        <fullName evidence="1">Uncharacterized protein</fullName>
    </submittedName>
</protein>
<proteinExistence type="predicted"/>
<evidence type="ECO:0000313" key="1">
    <source>
        <dbReference type="EMBL" id="KAK7462435.1"/>
    </source>
</evidence>
<dbReference type="Proteomes" id="UP001498398">
    <property type="component" value="Unassembled WGS sequence"/>
</dbReference>
<gene>
    <name evidence="1" type="ORF">VKT23_008034</name>
</gene>
<accession>A0ABR1JKB0</accession>
<keyword evidence="2" id="KW-1185">Reference proteome</keyword>
<dbReference type="Gene3D" id="3.80.10.10">
    <property type="entry name" value="Ribonuclease Inhibitor"/>
    <property type="match status" value="1"/>
</dbReference>
<comment type="caution">
    <text evidence="1">The sequence shown here is derived from an EMBL/GenBank/DDBJ whole genome shotgun (WGS) entry which is preliminary data.</text>
</comment>
<dbReference type="InterPro" id="IPR032675">
    <property type="entry name" value="LRR_dom_sf"/>
</dbReference>
<evidence type="ECO:0000313" key="2">
    <source>
        <dbReference type="Proteomes" id="UP001498398"/>
    </source>
</evidence>
<organism evidence="1 2">
    <name type="scientific">Marasmiellus scandens</name>
    <dbReference type="NCBI Taxonomy" id="2682957"/>
    <lineage>
        <taxon>Eukaryota</taxon>
        <taxon>Fungi</taxon>
        <taxon>Dikarya</taxon>
        <taxon>Basidiomycota</taxon>
        <taxon>Agaricomycotina</taxon>
        <taxon>Agaricomycetes</taxon>
        <taxon>Agaricomycetidae</taxon>
        <taxon>Agaricales</taxon>
        <taxon>Marasmiineae</taxon>
        <taxon>Omphalotaceae</taxon>
        <taxon>Marasmiellus</taxon>
    </lineage>
</organism>
<name>A0ABR1JKB0_9AGAR</name>
<dbReference type="SUPFAM" id="SSF52047">
    <property type="entry name" value="RNI-like"/>
    <property type="match status" value="1"/>
</dbReference>
<dbReference type="EMBL" id="JBANRG010000011">
    <property type="protein sequence ID" value="KAK7462435.1"/>
    <property type="molecule type" value="Genomic_DNA"/>
</dbReference>
<sequence>MLHDAQQLVALMEAIPLRCPSLVSMVMNVGSKPELVNPFASLAARLNHLTEIKIPSFPDVSKILSALGNRRNLKKLRFDFSNILSQGLSTYVSAVTSLENPLTEGFPSLEVLELPVQEHTTLCPLFQFDTHCLRSIQIDIGSLDGSVSPKPLLQSISRACPSLATFRLGYHHWNFDLRQFKDDVVGLDDLQDILTCSFMTCLDIVVPICLSLSDSDIRVMAQAWPNLHTLTLCSRSSMEKPENAKDLSLCSLFLLTRLCASIRCITLDIDTVASRTPSFQSLSANSTGQVANLEFLNIGRYPLESGDEVAVAKLLGQVCEPECMLKYNIRLEDLDDEDDNWLQEMSSRWETVRTLTRHFSELYSTIRSLELENTSLRSQVK</sequence>
<reference evidence="1 2" key="1">
    <citation type="submission" date="2024-01" db="EMBL/GenBank/DDBJ databases">
        <title>A draft genome for the cacao thread blight pathogen Marasmiellus scandens.</title>
        <authorList>
            <person name="Baruah I.K."/>
            <person name="Leung J."/>
            <person name="Bukari Y."/>
            <person name="Amoako-Attah I."/>
            <person name="Meinhardt L.W."/>
            <person name="Bailey B.A."/>
            <person name="Cohen S.P."/>
        </authorList>
    </citation>
    <scope>NUCLEOTIDE SEQUENCE [LARGE SCALE GENOMIC DNA]</scope>
    <source>
        <strain evidence="1 2">GH-19</strain>
    </source>
</reference>